<evidence type="ECO:0000313" key="8">
    <source>
        <dbReference type="EMBL" id="MDQ0189560.1"/>
    </source>
</evidence>
<comment type="pathway">
    <text evidence="5">Amino-acid biosynthesis; L-arginine biosynthesis; N(2)-acetyl-L-ornithine from L-glutamate: step 3/4.</text>
</comment>
<dbReference type="InterPro" id="IPR000706">
    <property type="entry name" value="AGPR_type-1"/>
</dbReference>
<comment type="function">
    <text evidence="5">Catalyzes the NADPH-dependent reduction of N-acetyl-5-glutamyl phosphate to yield N-acetyl-L-glutamate 5-semialdehyde.</text>
</comment>
<dbReference type="InterPro" id="IPR023013">
    <property type="entry name" value="AGPR_AS"/>
</dbReference>
<dbReference type="GO" id="GO:0003942">
    <property type="term" value="F:N-acetyl-gamma-glutamyl-phosphate reductase activity"/>
    <property type="evidence" value="ECO:0007669"/>
    <property type="project" value="UniProtKB-EC"/>
</dbReference>
<evidence type="ECO:0000256" key="4">
    <source>
        <dbReference type="ARBA" id="ARBA00023002"/>
    </source>
</evidence>
<keyword evidence="2 5" id="KW-0028">Amino-acid biosynthesis</keyword>
<dbReference type="PROSITE" id="PS01224">
    <property type="entry name" value="ARGC"/>
    <property type="match status" value="1"/>
</dbReference>
<sequence>MAETASAVRVGIIGANGYSGIELLRTLSLHPHVHITYVAGSRDADGGLLAEQPFLRTLTAPAHTHDGASLAALKVQQFDPDVCAAACDVAFVGLPSGSAGQVAAALYERGLRVIDLSGDLRLPAEAYRTWYGRDPVPDAVLGAAVYGLTEWRRASIATAQLLSNPGCYATATLLALLPAVRAGLNRPGAPIVVDAKSGVSGAGRKAVQSNLLGELAENFYPYKVGRHQHTPEIEQMLDPDGGVRISLTTQLLPVARGILSACHVMLERPVTVEEVYQFYQDCYAAEPFVHVLPPGQVPQLKHVRGSNHCDIAIAVDERTGLLQVFSVIDNLQKGAAGQAVQNFNVMHGFAETEGLWAQPMYP</sequence>
<dbReference type="Gene3D" id="3.40.50.720">
    <property type="entry name" value="NAD(P)-binding Rossmann-like Domain"/>
    <property type="match status" value="1"/>
</dbReference>
<dbReference type="Pfam" id="PF01118">
    <property type="entry name" value="Semialdhyde_dh"/>
    <property type="match status" value="1"/>
</dbReference>
<comment type="caution">
    <text evidence="8">The sequence shown here is derived from an EMBL/GenBank/DDBJ whole genome shotgun (WGS) entry which is preliminary data.</text>
</comment>
<dbReference type="SMART" id="SM00859">
    <property type="entry name" value="Semialdhyde_dh"/>
    <property type="match status" value="1"/>
</dbReference>
<reference evidence="8 9" key="1">
    <citation type="submission" date="2023-07" db="EMBL/GenBank/DDBJ databases">
        <title>Genomic Encyclopedia of Type Strains, Phase IV (KMG-IV): sequencing the most valuable type-strain genomes for metagenomic binning, comparative biology and taxonomic classification.</title>
        <authorList>
            <person name="Goeker M."/>
        </authorList>
    </citation>
    <scope>NUCLEOTIDE SEQUENCE [LARGE SCALE GENOMIC DNA]</scope>
    <source>
        <strain evidence="8 9">DSM 4006</strain>
    </source>
</reference>
<feature type="domain" description="Semialdehyde dehydrogenase NAD-binding" evidence="7">
    <location>
        <begin position="9"/>
        <end position="159"/>
    </location>
</feature>
<comment type="similarity">
    <text evidence="5">Belongs to the NAGSA dehydrogenase family. Type 1 subfamily.</text>
</comment>
<dbReference type="EMBL" id="JAUSTP010000008">
    <property type="protein sequence ID" value="MDQ0189560.1"/>
    <property type="molecule type" value="Genomic_DNA"/>
</dbReference>
<dbReference type="InterPro" id="IPR050085">
    <property type="entry name" value="AGPR"/>
</dbReference>
<dbReference type="PANTHER" id="PTHR32338:SF10">
    <property type="entry name" value="N-ACETYL-GAMMA-GLUTAMYL-PHOSPHATE REDUCTASE, CHLOROPLASTIC-RELATED"/>
    <property type="match status" value="1"/>
</dbReference>
<name>A0ABT9XHG5_9BACL</name>
<evidence type="ECO:0000256" key="3">
    <source>
        <dbReference type="ARBA" id="ARBA00022857"/>
    </source>
</evidence>
<accession>A0ABT9XHG5</accession>
<evidence type="ECO:0000313" key="9">
    <source>
        <dbReference type="Proteomes" id="UP001232973"/>
    </source>
</evidence>
<evidence type="ECO:0000259" key="7">
    <source>
        <dbReference type="SMART" id="SM00859"/>
    </source>
</evidence>
<comment type="subcellular location">
    <subcellularLocation>
        <location evidence="5">Cytoplasm</location>
    </subcellularLocation>
</comment>
<dbReference type="EC" id="1.2.1.38" evidence="5"/>
<feature type="active site" evidence="5 6">
    <location>
        <position position="167"/>
    </location>
</feature>
<dbReference type="SUPFAM" id="SSF51735">
    <property type="entry name" value="NAD(P)-binding Rossmann-fold domains"/>
    <property type="match status" value="1"/>
</dbReference>
<evidence type="ECO:0000256" key="5">
    <source>
        <dbReference type="HAMAP-Rule" id="MF_00150"/>
    </source>
</evidence>
<keyword evidence="1 5" id="KW-0055">Arginine biosynthesis</keyword>
<gene>
    <name evidence="5" type="primary">argC</name>
    <name evidence="8" type="ORF">J2S03_001392</name>
</gene>
<evidence type="ECO:0000256" key="6">
    <source>
        <dbReference type="PROSITE-ProRule" id="PRU10010"/>
    </source>
</evidence>
<protein>
    <recommendedName>
        <fullName evidence="5">N-acetyl-gamma-glutamyl-phosphate reductase</fullName>
        <shortName evidence="5">AGPR</shortName>
        <ecNumber evidence="5">1.2.1.38</ecNumber>
    </recommendedName>
    <alternativeName>
        <fullName evidence="5">N-acetyl-glutamate semialdehyde dehydrogenase</fullName>
        <shortName evidence="5">NAGSA dehydrogenase</shortName>
    </alternativeName>
</protein>
<proteinExistence type="inferred from homology"/>
<dbReference type="PANTHER" id="PTHR32338">
    <property type="entry name" value="N-ACETYL-GAMMA-GLUTAMYL-PHOSPHATE REDUCTASE, CHLOROPLASTIC-RELATED-RELATED"/>
    <property type="match status" value="1"/>
</dbReference>
<dbReference type="InterPro" id="IPR000534">
    <property type="entry name" value="Semialdehyde_DH_NAD-bd"/>
</dbReference>
<evidence type="ECO:0000256" key="2">
    <source>
        <dbReference type="ARBA" id="ARBA00022605"/>
    </source>
</evidence>
<evidence type="ECO:0000256" key="1">
    <source>
        <dbReference type="ARBA" id="ARBA00022571"/>
    </source>
</evidence>
<dbReference type="InterPro" id="IPR036291">
    <property type="entry name" value="NAD(P)-bd_dom_sf"/>
</dbReference>
<dbReference type="NCBIfam" id="TIGR01850">
    <property type="entry name" value="argC"/>
    <property type="match status" value="1"/>
</dbReference>
<dbReference type="InterPro" id="IPR058924">
    <property type="entry name" value="AGPR_dimerisation_dom"/>
</dbReference>
<dbReference type="Pfam" id="PF22698">
    <property type="entry name" value="Semialdhyde_dhC_1"/>
    <property type="match status" value="1"/>
</dbReference>
<dbReference type="SUPFAM" id="SSF55347">
    <property type="entry name" value="Glyceraldehyde-3-phosphate dehydrogenase-like, C-terminal domain"/>
    <property type="match status" value="1"/>
</dbReference>
<keyword evidence="3 5" id="KW-0521">NADP</keyword>
<dbReference type="CDD" id="cd17895">
    <property type="entry name" value="AGPR_1_N"/>
    <property type="match status" value="1"/>
</dbReference>
<comment type="catalytic activity">
    <reaction evidence="5">
        <text>N-acetyl-L-glutamate 5-semialdehyde + phosphate + NADP(+) = N-acetyl-L-glutamyl 5-phosphate + NADPH + H(+)</text>
        <dbReference type="Rhea" id="RHEA:21588"/>
        <dbReference type="ChEBI" id="CHEBI:15378"/>
        <dbReference type="ChEBI" id="CHEBI:29123"/>
        <dbReference type="ChEBI" id="CHEBI:43474"/>
        <dbReference type="ChEBI" id="CHEBI:57783"/>
        <dbReference type="ChEBI" id="CHEBI:57936"/>
        <dbReference type="ChEBI" id="CHEBI:58349"/>
        <dbReference type="EC" id="1.2.1.38"/>
    </reaction>
</comment>
<dbReference type="Proteomes" id="UP001232973">
    <property type="component" value="Unassembled WGS sequence"/>
</dbReference>
<dbReference type="Gene3D" id="3.30.360.10">
    <property type="entry name" value="Dihydrodipicolinate Reductase, domain 2"/>
    <property type="match status" value="1"/>
</dbReference>
<dbReference type="HAMAP" id="MF_00150">
    <property type="entry name" value="ArgC_type1"/>
    <property type="match status" value="1"/>
</dbReference>
<keyword evidence="9" id="KW-1185">Reference proteome</keyword>
<keyword evidence="5" id="KW-0963">Cytoplasm</keyword>
<dbReference type="CDD" id="cd23934">
    <property type="entry name" value="AGPR_1_C"/>
    <property type="match status" value="1"/>
</dbReference>
<keyword evidence="4 5" id="KW-0560">Oxidoreductase</keyword>
<organism evidence="8 9">
    <name type="scientific">Alicyclobacillus cycloheptanicus</name>
    <dbReference type="NCBI Taxonomy" id="1457"/>
    <lineage>
        <taxon>Bacteria</taxon>
        <taxon>Bacillati</taxon>
        <taxon>Bacillota</taxon>
        <taxon>Bacilli</taxon>
        <taxon>Bacillales</taxon>
        <taxon>Alicyclobacillaceae</taxon>
        <taxon>Alicyclobacillus</taxon>
    </lineage>
</organism>
<dbReference type="RefSeq" id="WP_274456361.1">
    <property type="nucleotide sequence ID" value="NZ_CP067097.1"/>
</dbReference>